<name>A0A7Z2ZM29_9BACL</name>
<evidence type="ECO:0000313" key="3">
    <source>
        <dbReference type="EMBL" id="QJD84440.1"/>
    </source>
</evidence>
<sequence>MRNSNQIGVMIVQGPQSWAIIQQSKGAASIRLAGKWSMDAEVEQSQVLARIVKENSAETVVHWTKAEMQQDQSWSVTLERVPAGGLYRIETSLQVNGNQELEWAIRGDMIHHVGVGDLWVIAGQSNAAGYGKGPVNDAPELGIHLFRNNGQWDMASHPFNESTQTLHIENRETCNPGHSPFLAFARLLKRETGYPIGLVQTALGGSPLKAWNPHEDGTLYRNMLNIVQAAGGSAKGVVWYQGCSDCNPEESLTYAERFQAMVEQWRRDLGDAELPFATVQLNRHTAHGATDIDNRSWGIVREQQTIAARNTPYVTLVPAIDCPLSDEIHNSPAGNLLIGERMARAVLATVYGKEVHYRAPEVGDVRSETDDEGNSVLELTYDYVGGYLVSIGPNQPVFAVDDESGTAEVSDWSISGRNSIRIKLKRPLKGQAFLHGGYERNPAVYFPLDSLTYMPPLSFYKYPIR</sequence>
<dbReference type="InterPro" id="IPR052940">
    <property type="entry name" value="Carb_Esterase_6"/>
</dbReference>
<proteinExistence type="predicted"/>
<reference evidence="3 4" key="1">
    <citation type="submission" date="2020-04" db="EMBL/GenBank/DDBJ databases">
        <title>Genome sequencing of novel species.</title>
        <authorList>
            <person name="Heo J."/>
            <person name="Kim S.-J."/>
            <person name="Kim J.-S."/>
            <person name="Hong S.-B."/>
            <person name="Kwon S.-W."/>
        </authorList>
    </citation>
    <scope>NUCLEOTIDE SEQUENCE [LARGE SCALE GENOMIC DNA]</scope>
    <source>
        <strain evidence="3 4">MFER-1</strain>
    </source>
</reference>
<dbReference type="KEGG" id="cheb:HH215_15495"/>
<organism evidence="3 4">
    <name type="scientific">Cohnella herbarum</name>
    <dbReference type="NCBI Taxonomy" id="2728023"/>
    <lineage>
        <taxon>Bacteria</taxon>
        <taxon>Bacillati</taxon>
        <taxon>Bacillota</taxon>
        <taxon>Bacilli</taxon>
        <taxon>Bacillales</taxon>
        <taxon>Paenibacillaceae</taxon>
        <taxon>Cohnella</taxon>
    </lineage>
</organism>
<evidence type="ECO:0000313" key="4">
    <source>
        <dbReference type="Proteomes" id="UP000502248"/>
    </source>
</evidence>
<dbReference type="RefSeq" id="WP_169280724.1">
    <property type="nucleotide sequence ID" value="NZ_CP051680.1"/>
</dbReference>
<dbReference type="GO" id="GO:0016787">
    <property type="term" value="F:hydrolase activity"/>
    <property type="evidence" value="ECO:0007669"/>
    <property type="project" value="UniProtKB-KW"/>
</dbReference>
<dbReference type="EMBL" id="CP051680">
    <property type="protein sequence ID" value="QJD84440.1"/>
    <property type="molecule type" value="Genomic_DNA"/>
</dbReference>
<evidence type="ECO:0000259" key="2">
    <source>
        <dbReference type="Pfam" id="PF03629"/>
    </source>
</evidence>
<dbReference type="Gene3D" id="3.40.50.1110">
    <property type="entry name" value="SGNH hydrolase"/>
    <property type="match status" value="1"/>
</dbReference>
<dbReference type="SUPFAM" id="SSF52266">
    <property type="entry name" value="SGNH hydrolase"/>
    <property type="match status" value="1"/>
</dbReference>
<evidence type="ECO:0000256" key="1">
    <source>
        <dbReference type="ARBA" id="ARBA00022801"/>
    </source>
</evidence>
<gene>
    <name evidence="3" type="ORF">HH215_15495</name>
</gene>
<protein>
    <submittedName>
        <fullName evidence="3">Sialate O-acetylesterase</fullName>
    </submittedName>
</protein>
<dbReference type="AlphaFoldDB" id="A0A7Z2ZM29"/>
<dbReference type="Pfam" id="PF03629">
    <property type="entry name" value="SASA"/>
    <property type="match status" value="1"/>
</dbReference>
<keyword evidence="4" id="KW-1185">Reference proteome</keyword>
<dbReference type="InterPro" id="IPR005181">
    <property type="entry name" value="SASA"/>
</dbReference>
<keyword evidence="1" id="KW-0378">Hydrolase</keyword>
<accession>A0A7Z2ZM29</accession>
<dbReference type="InterPro" id="IPR036514">
    <property type="entry name" value="SGNH_hydro_sf"/>
</dbReference>
<dbReference type="PANTHER" id="PTHR31988">
    <property type="entry name" value="ESTERASE, PUTATIVE (DUF303)-RELATED"/>
    <property type="match status" value="1"/>
</dbReference>
<feature type="domain" description="Sialate O-acetylesterase" evidence="2">
    <location>
        <begin position="116"/>
        <end position="347"/>
    </location>
</feature>
<dbReference type="PANTHER" id="PTHR31988:SF19">
    <property type="entry name" value="9-O-ACETYL-N-ACETYLNEURAMINIC ACID DEACETYLASE-RELATED"/>
    <property type="match status" value="1"/>
</dbReference>
<dbReference type="Proteomes" id="UP000502248">
    <property type="component" value="Chromosome"/>
</dbReference>